<protein>
    <recommendedName>
        <fullName evidence="1">DUF1540 domain-containing protein</fullName>
    </recommendedName>
</protein>
<name>A0ABS4EBD3_9FIRM</name>
<feature type="domain" description="DUF1540" evidence="1">
    <location>
        <begin position="4"/>
        <end position="42"/>
    </location>
</feature>
<comment type="caution">
    <text evidence="2">The sequence shown here is derived from an EMBL/GenBank/DDBJ whole genome shotgun (WGS) entry which is preliminary data.</text>
</comment>
<dbReference type="Proteomes" id="UP000767291">
    <property type="component" value="Unassembled WGS sequence"/>
</dbReference>
<feature type="domain" description="DUF1540" evidence="1">
    <location>
        <begin position="64"/>
        <end position="103"/>
    </location>
</feature>
<keyword evidence="3" id="KW-1185">Reference proteome</keyword>
<dbReference type="EMBL" id="JAGGJX010000002">
    <property type="protein sequence ID" value="MBP1855258.1"/>
    <property type="molecule type" value="Genomic_DNA"/>
</dbReference>
<organism evidence="2 3">
    <name type="scientific">Metaclostridioides mangenotii</name>
    <dbReference type="NCBI Taxonomy" id="1540"/>
    <lineage>
        <taxon>Bacteria</taxon>
        <taxon>Bacillati</taxon>
        <taxon>Bacillota</taxon>
        <taxon>Clostridia</taxon>
        <taxon>Peptostreptococcales</taxon>
        <taxon>Peptostreptococcaceae</taxon>
        <taxon>Metaclostridioides</taxon>
    </lineage>
</organism>
<gene>
    <name evidence="2" type="ORF">J2Z43_001651</name>
</gene>
<dbReference type="Pfam" id="PF07561">
    <property type="entry name" value="DUF1540"/>
    <property type="match status" value="2"/>
</dbReference>
<sequence length="107" mass="11941">MSKINCNVTNCSYYDNNVCYAEKINISGKSAQKSESTNCSSFLEKEHYSRLTNNTNNGQTDLVCNVSSCEHNGNGDVCNLQNIQVEPNTDKPVIYSETYCGSFESRM</sequence>
<dbReference type="InterPro" id="IPR011437">
    <property type="entry name" value="DUF1540"/>
</dbReference>
<dbReference type="RefSeq" id="WP_209456705.1">
    <property type="nucleotide sequence ID" value="NZ_BAAACS010000002.1"/>
</dbReference>
<proteinExistence type="predicted"/>
<evidence type="ECO:0000313" key="2">
    <source>
        <dbReference type="EMBL" id="MBP1855258.1"/>
    </source>
</evidence>
<evidence type="ECO:0000313" key="3">
    <source>
        <dbReference type="Proteomes" id="UP000767291"/>
    </source>
</evidence>
<reference evidence="2 3" key="1">
    <citation type="submission" date="2021-03" db="EMBL/GenBank/DDBJ databases">
        <title>Genomic Encyclopedia of Type Strains, Phase IV (KMG-IV): sequencing the most valuable type-strain genomes for metagenomic binning, comparative biology and taxonomic classification.</title>
        <authorList>
            <person name="Goeker M."/>
        </authorList>
    </citation>
    <scope>NUCLEOTIDE SEQUENCE [LARGE SCALE GENOMIC DNA]</scope>
    <source>
        <strain evidence="2 3">DSM 1289</strain>
    </source>
</reference>
<accession>A0ABS4EBD3</accession>
<evidence type="ECO:0000259" key="1">
    <source>
        <dbReference type="Pfam" id="PF07561"/>
    </source>
</evidence>